<keyword evidence="1" id="KW-0812">Transmembrane</keyword>
<reference evidence="2 3" key="1">
    <citation type="submission" date="2018-06" db="EMBL/GenBank/DDBJ databases">
        <title>Comparative genomics reveals the genomic features of Rhizophagus irregularis, R. cerebriforme, R. diaphanum and Gigaspora rosea, and their symbiotic lifestyle signature.</title>
        <authorList>
            <person name="Morin E."/>
            <person name="San Clemente H."/>
            <person name="Chen E.C.H."/>
            <person name="De La Providencia I."/>
            <person name="Hainaut M."/>
            <person name="Kuo A."/>
            <person name="Kohler A."/>
            <person name="Murat C."/>
            <person name="Tang N."/>
            <person name="Roy S."/>
            <person name="Loubradou J."/>
            <person name="Henrissat B."/>
            <person name="Grigoriev I.V."/>
            <person name="Corradi N."/>
            <person name="Roux C."/>
            <person name="Martin F.M."/>
        </authorList>
    </citation>
    <scope>NUCLEOTIDE SEQUENCE [LARGE SCALE GENOMIC DNA]</scope>
    <source>
        <strain evidence="2 3">DAOM 227022</strain>
    </source>
</reference>
<name>A0A397TAQ4_9GLOM</name>
<protein>
    <recommendedName>
        <fullName evidence="4">SAM domain-containing protein</fullName>
    </recommendedName>
</protein>
<dbReference type="AlphaFoldDB" id="A0A397TAQ4"/>
<dbReference type="OrthoDB" id="2408269at2759"/>
<feature type="transmembrane region" description="Helical" evidence="1">
    <location>
        <begin position="6"/>
        <end position="26"/>
    </location>
</feature>
<dbReference type="EMBL" id="QKYT01000081">
    <property type="protein sequence ID" value="RIA94429.1"/>
    <property type="molecule type" value="Genomic_DNA"/>
</dbReference>
<keyword evidence="3" id="KW-1185">Reference proteome</keyword>
<evidence type="ECO:0000313" key="3">
    <source>
        <dbReference type="Proteomes" id="UP000265703"/>
    </source>
</evidence>
<organism evidence="2 3">
    <name type="scientific">Glomus cerebriforme</name>
    <dbReference type="NCBI Taxonomy" id="658196"/>
    <lineage>
        <taxon>Eukaryota</taxon>
        <taxon>Fungi</taxon>
        <taxon>Fungi incertae sedis</taxon>
        <taxon>Mucoromycota</taxon>
        <taxon>Glomeromycotina</taxon>
        <taxon>Glomeromycetes</taxon>
        <taxon>Glomerales</taxon>
        <taxon>Glomeraceae</taxon>
        <taxon>Glomus</taxon>
    </lineage>
</organism>
<accession>A0A397TAQ4</accession>
<sequence length="400" mass="45235">MFKKRIMVISIMLQFLLLIQLFNLLCKRKMKRRSFLLMNEEKLEYCGLEMGPALLLAEVIKSLKENKKLLFLPSKGILAKCNIGDNSSIGTICQYPPSDDKKLRQNVNETKLKMNKQKTSNITSTISLLSKRSIGTQTTNFSADPKSLTYLIQGLISRSLSYFFLDESLLFINGKTEGVCKISSVDPRLSSVSLYCEYKLGNSYIHKPPPGFSGYPISLKSPFSPDKEIVTGLDWSKSKFIDNPNYVIEFVEMIEVEELVKSSLNISEHSTGEIVKQTSASLQTRTVTTQTKPIIDDKKALTYIAKGIMFKSICFFAWDEQEAFNSGKKKGILQLTGSDPRLARMTLTCNYKLSNCLISFQGDLGYPMIVSCSYGSVKTLLKYDRKEIMDNFNYKLTFLS</sequence>
<evidence type="ECO:0000313" key="2">
    <source>
        <dbReference type="EMBL" id="RIA94429.1"/>
    </source>
</evidence>
<dbReference type="Proteomes" id="UP000265703">
    <property type="component" value="Unassembled WGS sequence"/>
</dbReference>
<proteinExistence type="predicted"/>
<comment type="caution">
    <text evidence="2">The sequence shown here is derived from an EMBL/GenBank/DDBJ whole genome shotgun (WGS) entry which is preliminary data.</text>
</comment>
<evidence type="ECO:0008006" key="4">
    <source>
        <dbReference type="Google" id="ProtNLM"/>
    </source>
</evidence>
<keyword evidence="1" id="KW-0472">Membrane</keyword>
<keyword evidence="1" id="KW-1133">Transmembrane helix</keyword>
<evidence type="ECO:0000256" key="1">
    <source>
        <dbReference type="SAM" id="Phobius"/>
    </source>
</evidence>
<gene>
    <name evidence="2" type="ORF">C1645_760192</name>
</gene>